<dbReference type="Proteomes" id="UP001152797">
    <property type="component" value="Unassembled WGS sequence"/>
</dbReference>
<evidence type="ECO:0000313" key="3">
    <source>
        <dbReference type="EMBL" id="CAL1173680.1"/>
    </source>
</evidence>
<comment type="caution">
    <text evidence="2">The sequence shown here is derived from an EMBL/GenBank/DDBJ whole genome shotgun (WGS) entry which is preliminary data.</text>
</comment>
<organism evidence="2">
    <name type="scientific">Cladocopium goreaui</name>
    <dbReference type="NCBI Taxonomy" id="2562237"/>
    <lineage>
        <taxon>Eukaryota</taxon>
        <taxon>Sar</taxon>
        <taxon>Alveolata</taxon>
        <taxon>Dinophyceae</taxon>
        <taxon>Suessiales</taxon>
        <taxon>Symbiodiniaceae</taxon>
        <taxon>Cladocopium</taxon>
    </lineage>
</organism>
<dbReference type="EMBL" id="CAMXCT010006800">
    <property type="protein sequence ID" value="CAI4020305.1"/>
    <property type="molecule type" value="Genomic_DNA"/>
</dbReference>
<name>A0A9P1M6F0_9DINO</name>
<dbReference type="EMBL" id="CAMXCT030006800">
    <property type="protein sequence ID" value="CAL4807617.1"/>
    <property type="molecule type" value="Genomic_DNA"/>
</dbReference>
<evidence type="ECO:0000313" key="2">
    <source>
        <dbReference type="EMBL" id="CAI4020305.1"/>
    </source>
</evidence>
<feature type="region of interest" description="Disordered" evidence="1">
    <location>
        <begin position="95"/>
        <end position="115"/>
    </location>
</feature>
<gene>
    <name evidence="2" type="ORF">C1SCF055_LOCUS44731</name>
</gene>
<evidence type="ECO:0000313" key="4">
    <source>
        <dbReference type="Proteomes" id="UP001152797"/>
    </source>
</evidence>
<reference evidence="3" key="2">
    <citation type="submission" date="2024-04" db="EMBL/GenBank/DDBJ databases">
        <authorList>
            <person name="Chen Y."/>
            <person name="Shah S."/>
            <person name="Dougan E. K."/>
            <person name="Thang M."/>
            <person name="Chan C."/>
        </authorList>
    </citation>
    <scope>NUCLEOTIDE SEQUENCE [LARGE SCALE GENOMIC DNA]</scope>
</reference>
<feature type="compositionally biased region" description="Basic and acidic residues" evidence="1">
    <location>
        <begin position="104"/>
        <end position="115"/>
    </location>
</feature>
<reference evidence="2" key="1">
    <citation type="submission" date="2022-10" db="EMBL/GenBank/DDBJ databases">
        <authorList>
            <person name="Chen Y."/>
            <person name="Dougan E. K."/>
            <person name="Chan C."/>
            <person name="Rhodes N."/>
            <person name="Thang M."/>
        </authorList>
    </citation>
    <scope>NUCLEOTIDE SEQUENCE</scope>
</reference>
<protein>
    <submittedName>
        <fullName evidence="2">Uncharacterized protein</fullName>
    </submittedName>
</protein>
<evidence type="ECO:0000256" key="1">
    <source>
        <dbReference type="SAM" id="MobiDB-lite"/>
    </source>
</evidence>
<sequence length="160" mass="17423">MANAMQVDVEALPGCEVPKGCVLGIRVGETLKQKRFDSTRTSCSFPKPDYKMSANIDIYQHVGSGSVDVDPSLSSTDQVSIGGWETTQSIRLKVTTQSAEGSAEEQHQRRQVEKQETKTLADCIAKLVKKQPDDPIEFLCQQLQDFKLKAGAESSGTGNS</sequence>
<proteinExistence type="predicted"/>
<dbReference type="OrthoDB" id="430219at2759"/>
<accession>A0A9P1M6F0</accession>
<keyword evidence="4" id="KW-1185">Reference proteome</keyword>
<dbReference type="AlphaFoldDB" id="A0A9P1M6F0"/>
<dbReference type="EMBL" id="CAMXCT020006800">
    <property type="protein sequence ID" value="CAL1173680.1"/>
    <property type="molecule type" value="Genomic_DNA"/>
</dbReference>